<keyword evidence="4 6" id="KW-0998">Cell outer membrane</keyword>
<comment type="similarity">
    <text evidence="6">Belongs to the LptE lipoprotein family.</text>
</comment>
<accession>A0A3G2HW99</accession>
<protein>
    <recommendedName>
        <fullName evidence="6">LPS-assembly lipoprotein LptE</fullName>
    </recommendedName>
</protein>
<dbReference type="InterPro" id="IPR007485">
    <property type="entry name" value="LPS_assembly_LptE"/>
</dbReference>
<evidence type="ECO:0000256" key="5">
    <source>
        <dbReference type="ARBA" id="ARBA00023288"/>
    </source>
</evidence>
<keyword evidence="2 6" id="KW-0472">Membrane</keyword>
<reference evidence="8 9" key="1">
    <citation type="submission" date="2018-09" db="EMBL/GenBank/DDBJ databases">
        <title>Complete genome sequence of the hydrocarbonoclastic bacterium Alcaligenes aquatilis QD168, isolated from a crude-oil polluted marine sediment of Central Chile.</title>
        <authorList>
            <person name="Duran R.E."/>
            <person name="Barra B."/>
            <person name="Salva-Serra F."/>
            <person name="Mendez V."/>
            <person name="Moore E.R.B."/>
            <person name="Seeger M."/>
        </authorList>
    </citation>
    <scope>NUCLEOTIDE SEQUENCE [LARGE SCALE GENOMIC DNA]</scope>
    <source>
        <strain evidence="8 9">QD168</strain>
    </source>
</reference>
<dbReference type="Proteomes" id="UP000268070">
    <property type="component" value="Chromosome"/>
</dbReference>
<dbReference type="GO" id="GO:0043165">
    <property type="term" value="P:Gram-negative-bacterium-type cell outer membrane assembly"/>
    <property type="evidence" value="ECO:0007669"/>
    <property type="project" value="UniProtKB-UniRule"/>
</dbReference>
<dbReference type="Gene3D" id="3.30.160.150">
    <property type="entry name" value="Lipoprotein like domain"/>
    <property type="match status" value="1"/>
</dbReference>
<keyword evidence="7" id="KW-1133">Transmembrane helix</keyword>
<dbReference type="OrthoDB" id="5298094at2"/>
<keyword evidence="3" id="KW-0564">Palmitate</keyword>
<evidence type="ECO:0000256" key="2">
    <source>
        <dbReference type="ARBA" id="ARBA00023136"/>
    </source>
</evidence>
<gene>
    <name evidence="6" type="primary">lptE</name>
    <name evidence="8" type="ORF">D3M96_13475</name>
</gene>
<evidence type="ECO:0000256" key="1">
    <source>
        <dbReference type="ARBA" id="ARBA00022729"/>
    </source>
</evidence>
<comment type="function">
    <text evidence="6">Together with LptD, is involved in the assembly of lipopolysaccharide (LPS) at the surface of the outer membrane. Required for the proper assembly of LptD. Binds LPS and may serve as the LPS recognition site at the outer membrane.</text>
</comment>
<comment type="subunit">
    <text evidence="6">Component of the lipopolysaccharide transport and assembly complex. Interacts with LptD.</text>
</comment>
<evidence type="ECO:0000313" key="8">
    <source>
        <dbReference type="EMBL" id="AYN21452.1"/>
    </source>
</evidence>
<dbReference type="GO" id="GO:0001530">
    <property type="term" value="F:lipopolysaccharide binding"/>
    <property type="evidence" value="ECO:0007669"/>
    <property type="project" value="TreeGrafter"/>
</dbReference>
<feature type="transmembrane region" description="Helical" evidence="7">
    <location>
        <begin position="20"/>
        <end position="40"/>
    </location>
</feature>
<dbReference type="Pfam" id="PF04390">
    <property type="entry name" value="LptE"/>
    <property type="match status" value="1"/>
</dbReference>
<keyword evidence="5" id="KW-0449">Lipoprotein</keyword>
<dbReference type="GO" id="GO:1990351">
    <property type="term" value="C:transporter complex"/>
    <property type="evidence" value="ECO:0007669"/>
    <property type="project" value="TreeGrafter"/>
</dbReference>
<evidence type="ECO:0000256" key="6">
    <source>
        <dbReference type="HAMAP-Rule" id="MF_01186"/>
    </source>
</evidence>
<keyword evidence="7" id="KW-0812">Transmembrane</keyword>
<dbReference type="EMBL" id="CP032153">
    <property type="protein sequence ID" value="AYN21452.1"/>
    <property type="molecule type" value="Genomic_DNA"/>
</dbReference>
<keyword evidence="1" id="KW-0732">Signal</keyword>
<evidence type="ECO:0000256" key="3">
    <source>
        <dbReference type="ARBA" id="ARBA00023139"/>
    </source>
</evidence>
<evidence type="ECO:0000313" key="9">
    <source>
        <dbReference type="Proteomes" id="UP000268070"/>
    </source>
</evidence>
<dbReference type="AlphaFoldDB" id="A0A3G2HW99"/>
<evidence type="ECO:0000256" key="4">
    <source>
        <dbReference type="ARBA" id="ARBA00023237"/>
    </source>
</evidence>
<dbReference type="PANTHER" id="PTHR38098:SF1">
    <property type="entry name" value="LPS-ASSEMBLY LIPOPROTEIN LPTE"/>
    <property type="match status" value="1"/>
</dbReference>
<dbReference type="GO" id="GO:0009279">
    <property type="term" value="C:cell outer membrane"/>
    <property type="evidence" value="ECO:0007669"/>
    <property type="project" value="UniProtKB-UniRule"/>
</dbReference>
<dbReference type="PANTHER" id="PTHR38098">
    <property type="entry name" value="LPS-ASSEMBLY LIPOPROTEIN LPTE"/>
    <property type="match status" value="1"/>
</dbReference>
<sequence length="210" mass="23571">MHLARLLPSSALSVPAPRFWGLAGLIILLSFFLTACGFHLKGIAPLPFNAIYTNITDNSAFGANLRRTLLASSPQSRFVESPQEAEAILRQLSLNRNQREISINAKGQVEEYELQLTFTFELLDAKGRVVLPPTTLDIIREVPYDAEAVQAKDSEIEMIFRDMEQSLINRIVRRLSSPDVTSAYHFISSQPELSSMEEMELLPNRQQAPL</sequence>
<name>A0A3G2HW99_9BURK</name>
<dbReference type="HAMAP" id="MF_01186">
    <property type="entry name" value="LPS_assembly_LptE"/>
    <property type="match status" value="1"/>
</dbReference>
<dbReference type="GO" id="GO:0015920">
    <property type="term" value="P:lipopolysaccharide transport"/>
    <property type="evidence" value="ECO:0007669"/>
    <property type="project" value="TreeGrafter"/>
</dbReference>
<proteinExistence type="inferred from homology"/>
<organism evidence="8 9">
    <name type="scientific">Alcaligenes aquatilis</name>
    <dbReference type="NCBI Taxonomy" id="323284"/>
    <lineage>
        <taxon>Bacteria</taxon>
        <taxon>Pseudomonadati</taxon>
        <taxon>Pseudomonadota</taxon>
        <taxon>Betaproteobacteria</taxon>
        <taxon>Burkholderiales</taxon>
        <taxon>Alcaligenaceae</taxon>
        <taxon>Alcaligenes</taxon>
    </lineage>
</organism>
<dbReference type="RefSeq" id="WP_121739235.1">
    <property type="nucleotide sequence ID" value="NZ_CP032153.1"/>
</dbReference>
<dbReference type="KEGG" id="aaqu:D3M96_13475"/>
<evidence type="ECO:0000256" key="7">
    <source>
        <dbReference type="SAM" id="Phobius"/>
    </source>
</evidence>